<organism evidence="1 2">
    <name type="scientific">Fructilactobacillus sanfranciscensis (strain TMW 1.1304)</name>
    <name type="common">Lactobacillus sanfranciscensis</name>
    <dbReference type="NCBI Taxonomy" id="714313"/>
    <lineage>
        <taxon>Bacteria</taxon>
        <taxon>Bacillati</taxon>
        <taxon>Bacillota</taxon>
        <taxon>Bacilli</taxon>
        <taxon>Lactobacillales</taxon>
        <taxon>Lactobacillaceae</taxon>
        <taxon>Fructilactobacillus</taxon>
    </lineage>
</organism>
<dbReference type="Proteomes" id="UP000001285">
    <property type="component" value="Chromosome"/>
</dbReference>
<evidence type="ECO:0000313" key="2">
    <source>
        <dbReference type="Proteomes" id="UP000001285"/>
    </source>
</evidence>
<reference evidence="1 2" key="1">
    <citation type="journal article" date="2011" name="Microb. Cell Fact.">
        <title>Genomic analysis reveals Lactobacillus sanfranciscensis as stable element in traditional sourdoughs.</title>
        <authorList>
            <person name="Vogel R.F."/>
            <person name="Pavlovic M."/>
            <person name="Ehrmann M.A."/>
            <person name="Wiezer A."/>
            <person name="Liesegang H."/>
            <person name="Offschanka S."/>
            <person name="Voget S."/>
            <person name="Angelov A."/>
            <person name="Bocker G."/>
            <person name="Liebl W."/>
        </authorList>
    </citation>
    <scope>NUCLEOTIDE SEQUENCE [LARGE SCALE GENOMIC DNA]</scope>
    <source>
        <strain evidence="1 2">TMW 1.1304</strain>
    </source>
</reference>
<accession>G2KTZ6</accession>
<sequence>MTELSQLVKKHFGFEPLQKITSVLKPYGLRTDVPKDPSKYQLPSIQDERFKKDDLELWTGGRGGRKIKYVPKNYPFPRVSEALHSYKVLVPYAWGNWSESAGLGGAYSDIIIAFPNVATTETWQESGNFTSLNIAKKHAKYLMTKFVRALLYVNKFSQHSTTAWGAVPIQDYSEDWWELSISEINEKLFDKYHIPNEIRKFVNDNIQDKNESNIVNFK</sequence>
<dbReference type="eggNOG" id="COG0286">
    <property type="taxonomic scope" value="Bacteria"/>
</dbReference>
<dbReference type="HOGENOM" id="CLU_1265633_0_0_9"/>
<dbReference type="KEGG" id="lsn:LSA_03590"/>
<protein>
    <recommendedName>
        <fullName evidence="3">Restriction endonuclease</fullName>
    </recommendedName>
</protein>
<name>G2KTZ6_FRUST</name>
<evidence type="ECO:0000313" key="1">
    <source>
        <dbReference type="EMBL" id="AEN98811.1"/>
    </source>
</evidence>
<gene>
    <name evidence="1" type="ordered locus">LSA_03590</name>
</gene>
<dbReference type="EMBL" id="CP002461">
    <property type="protein sequence ID" value="AEN98811.1"/>
    <property type="molecule type" value="Genomic_DNA"/>
</dbReference>
<evidence type="ECO:0008006" key="3">
    <source>
        <dbReference type="Google" id="ProtNLM"/>
    </source>
</evidence>
<keyword evidence="2" id="KW-1185">Reference proteome</keyword>
<proteinExistence type="predicted"/>
<dbReference type="AlphaFoldDB" id="G2KTZ6"/>